<evidence type="ECO:0000313" key="3">
    <source>
        <dbReference type="EMBL" id="ANJ68343.1"/>
    </source>
</evidence>
<dbReference type="InterPro" id="IPR023870">
    <property type="entry name" value="PGA_export_porin_PgaA"/>
</dbReference>
<dbReference type="AlphaFoldDB" id="A0A191ZKG9"/>
<reference evidence="3 4" key="1">
    <citation type="submission" date="2016-06" db="EMBL/GenBank/DDBJ databases">
        <title>Insight into the functional genes involving in sulfur oxidation in Pearl River water.</title>
        <authorList>
            <person name="Luo J."/>
            <person name="Tan X."/>
            <person name="Lin W."/>
        </authorList>
    </citation>
    <scope>NUCLEOTIDE SEQUENCE [LARGE SCALE GENOMIC DNA]</scope>
    <source>
        <strain evidence="3 4">LS2</strain>
    </source>
</reference>
<gene>
    <name evidence="3" type="ORF">A9404_07245</name>
</gene>
<feature type="compositionally biased region" description="Polar residues" evidence="1">
    <location>
        <begin position="14"/>
        <end position="23"/>
    </location>
</feature>
<accession>A0A191ZKG9</accession>
<feature type="region of interest" description="Disordered" evidence="1">
    <location>
        <begin position="1"/>
        <end position="23"/>
    </location>
</feature>
<dbReference type="InterPro" id="IPR049003">
    <property type="entry name" value="PgaA_barrel"/>
</dbReference>
<proteinExistence type="predicted"/>
<dbReference type="Proteomes" id="UP000078596">
    <property type="component" value="Chromosome"/>
</dbReference>
<dbReference type="STRING" id="1860122.A9404_07245"/>
<dbReference type="Pfam" id="PF21197">
    <property type="entry name" value="PgaA_barrel"/>
    <property type="match status" value="1"/>
</dbReference>
<dbReference type="EMBL" id="CP016027">
    <property type="protein sequence ID" value="ANJ68343.1"/>
    <property type="molecule type" value="Genomic_DNA"/>
</dbReference>
<organism evidence="3 4">
    <name type="scientific">Halothiobacillus diazotrophicus</name>
    <dbReference type="NCBI Taxonomy" id="1860122"/>
    <lineage>
        <taxon>Bacteria</taxon>
        <taxon>Pseudomonadati</taxon>
        <taxon>Pseudomonadota</taxon>
        <taxon>Gammaproteobacteria</taxon>
        <taxon>Chromatiales</taxon>
        <taxon>Halothiobacillaceae</taxon>
        <taxon>Halothiobacillus</taxon>
    </lineage>
</organism>
<keyword evidence="4" id="KW-1185">Reference proteome</keyword>
<feature type="region of interest" description="Disordered" evidence="1">
    <location>
        <begin position="507"/>
        <end position="538"/>
    </location>
</feature>
<feature type="compositionally biased region" description="Polar residues" evidence="1">
    <location>
        <begin position="517"/>
        <end position="535"/>
    </location>
</feature>
<dbReference type="SUPFAM" id="SSF48452">
    <property type="entry name" value="TPR-like"/>
    <property type="match status" value="1"/>
</dbReference>
<feature type="domain" description="PgaA membrane beta barrel" evidence="2">
    <location>
        <begin position="536"/>
        <end position="801"/>
    </location>
</feature>
<dbReference type="KEGG" id="haz:A9404_07245"/>
<name>A0A191ZKG9_9GAMM</name>
<protein>
    <submittedName>
        <fullName evidence="3">Poly-beta-1,6 N-acetyl-D-glucosamine export porin PgaA</fullName>
    </submittedName>
</protein>
<dbReference type="InterPro" id="IPR011990">
    <property type="entry name" value="TPR-like_helical_dom_sf"/>
</dbReference>
<sequence>MAAAPAQANDESPALTQARTQAVQDARNGHLVRGIATLESLHRTHPDDAFVTADLIVLMRLAGQNAQLAKLTEHTDPRTIPNYAVIDWARALRDSKEFTRARGILAPRLSDLGPKGDILYAMITVESGPKHPAVIALPKTSTPGLSPTDLADMAYVQRKAGDPIEALKLAYLALSRANQNPHAFRELVFALSDSGAANLAWEKAQERPSLFNNDALNRLRADVATVEIRNAVHERRRLDDDFDYAQRDIPLKRALSTLKKNQQRFAEDKPQALRTQYDRVYVLRTLEMMQAAIDTYESLPQKPATATKAKRIAIPSYVRRAAADAYLYRHHPREAAALYRELIAENPKADVNLFIALYYAYLDSEQYDRAEKILATIHRVTPTWRTRQKTPGRVENWERLDVDQLWAMDAAYRNHEDIAYARINILVDHAPRNSGLLNAKATIERWRGWPEQSLKTTKLAQAYAPKTKDTRLNLADNARDLEHFKTWGEQIRALNQDFPTDTSIQRSMAQWRDRSRPSISSEYTTGRSRGNSTLGNPVVGNRDQEWQSRLNSPWLANGWRAYIDQHYLWSSFTDSSERYNRYGVGAEWRGNRKHAWVSINNDQLTGRHVGVEAGWSQWLDDHWQYGISGNTYSLSTPLRAKQAGLSGKSLNAKLNWRQDETREAYAGLSVLSISDGNKRTDLAAGFSQRLFASPHHITTGGVDAFAEHNSRPGGSYFNPANSESLSVRLAHKWTTWRDYDRSFTQYAKISTGYGWQAGYGGAPMTDIFYEHIWKLNRTWDLHYGVGWGSNVYDGGREQRLYGVLGFGGVF</sequence>
<evidence type="ECO:0000256" key="1">
    <source>
        <dbReference type="SAM" id="MobiDB-lite"/>
    </source>
</evidence>
<dbReference type="Gene3D" id="1.25.40.10">
    <property type="entry name" value="Tetratricopeptide repeat domain"/>
    <property type="match status" value="1"/>
</dbReference>
<dbReference type="GO" id="GO:1901515">
    <property type="term" value="F:poly-beta-1,6-N-acetyl-D-glucosamine transmembrane transporter activity"/>
    <property type="evidence" value="ECO:0007669"/>
    <property type="project" value="InterPro"/>
</dbReference>
<dbReference type="NCBIfam" id="TIGR03939">
    <property type="entry name" value="PGA_TPR_OMP"/>
    <property type="match status" value="1"/>
</dbReference>
<evidence type="ECO:0000313" key="4">
    <source>
        <dbReference type="Proteomes" id="UP000078596"/>
    </source>
</evidence>
<evidence type="ECO:0000259" key="2">
    <source>
        <dbReference type="Pfam" id="PF21197"/>
    </source>
</evidence>